<sequence length="99" mass="11645">MTLTYGRSRSGTRVIKKTNKYPYKRFNLLCAISADKVIGWKLYPERKGGVKTNDILEFYDEFIHTKYKNYYFIKFGILPAKDCSNINKELSKIIKDCCK</sequence>
<organism evidence="1">
    <name type="scientific">viral metagenome</name>
    <dbReference type="NCBI Taxonomy" id="1070528"/>
    <lineage>
        <taxon>unclassified sequences</taxon>
        <taxon>metagenomes</taxon>
        <taxon>organismal metagenomes</taxon>
    </lineage>
</organism>
<reference evidence="1" key="1">
    <citation type="journal article" date="2020" name="Nature">
        <title>Giant virus diversity and host interactions through global metagenomics.</title>
        <authorList>
            <person name="Schulz F."/>
            <person name="Roux S."/>
            <person name="Paez-Espino D."/>
            <person name="Jungbluth S."/>
            <person name="Walsh D.A."/>
            <person name="Denef V.J."/>
            <person name="McMahon K.D."/>
            <person name="Konstantinidis K.T."/>
            <person name="Eloe-Fadrosh E.A."/>
            <person name="Kyrpides N.C."/>
            <person name="Woyke T."/>
        </authorList>
    </citation>
    <scope>NUCLEOTIDE SEQUENCE</scope>
    <source>
        <strain evidence="1">GVMAG-M-3300023179-71</strain>
    </source>
</reference>
<name>A0A6C0H5Q1_9ZZZZ</name>
<protein>
    <submittedName>
        <fullName evidence="1">Uncharacterized protein</fullName>
    </submittedName>
</protein>
<proteinExistence type="predicted"/>
<evidence type="ECO:0000313" key="1">
    <source>
        <dbReference type="EMBL" id="QHT75874.1"/>
    </source>
</evidence>
<accession>A0A6C0H5Q1</accession>
<dbReference type="AlphaFoldDB" id="A0A6C0H5Q1"/>
<dbReference type="EMBL" id="MN739883">
    <property type="protein sequence ID" value="QHT75874.1"/>
    <property type="molecule type" value="Genomic_DNA"/>
</dbReference>